<evidence type="ECO:0000313" key="2">
    <source>
        <dbReference type="EMBL" id="WNM24867.1"/>
    </source>
</evidence>
<name>A0AA96J761_9MICO</name>
<dbReference type="InterPro" id="IPR021299">
    <property type="entry name" value="DUF2871"/>
</dbReference>
<gene>
    <name evidence="2" type="ORF">RN606_01580</name>
</gene>
<proteinExistence type="predicted"/>
<accession>A0AA96J761</accession>
<dbReference type="RefSeq" id="WP_313499267.1">
    <property type="nucleotide sequence ID" value="NZ_CP134879.1"/>
</dbReference>
<keyword evidence="1" id="KW-1133">Transmembrane helix</keyword>
<reference evidence="2 3" key="1">
    <citation type="submission" date="2023-09" db="EMBL/GenBank/DDBJ databases">
        <title>Demequina sp. a novel bacteria isolated from Capsicum annuum.</title>
        <authorList>
            <person name="Humaira Z."/>
            <person name="Lee J."/>
            <person name="Cho D."/>
        </authorList>
    </citation>
    <scope>NUCLEOTIDE SEQUENCE [LARGE SCALE GENOMIC DNA]</scope>
    <source>
        <strain evidence="2 3">OYTSA14</strain>
    </source>
</reference>
<keyword evidence="1" id="KW-0812">Transmembrane</keyword>
<keyword evidence="1" id="KW-0472">Membrane</keyword>
<feature type="transmembrane region" description="Helical" evidence="1">
    <location>
        <begin position="43"/>
        <end position="60"/>
    </location>
</feature>
<protein>
    <submittedName>
        <fullName evidence="2">DUF2871 domain-containing protein</fullName>
    </submittedName>
</protein>
<organism evidence="2 3">
    <name type="scientific">Demequina capsici</name>
    <dbReference type="NCBI Taxonomy" id="3075620"/>
    <lineage>
        <taxon>Bacteria</taxon>
        <taxon>Bacillati</taxon>
        <taxon>Actinomycetota</taxon>
        <taxon>Actinomycetes</taxon>
        <taxon>Micrococcales</taxon>
        <taxon>Demequinaceae</taxon>
        <taxon>Demequina</taxon>
    </lineage>
</organism>
<sequence>MQRLFTAAFIYAIAGLGSGLYYRELTVANDFPEDGQTMLSGVHTHFLALGMIVLLVVLALDKLFRLSDSRLFGWFFWVYNVALVVTAGMMTWHGTLTVLGKESNAAIAGTAGLGHMAMTGAFILLFLALGKALKRDRRVGSEVAEASKTAVLAS</sequence>
<evidence type="ECO:0000256" key="1">
    <source>
        <dbReference type="SAM" id="Phobius"/>
    </source>
</evidence>
<feature type="transmembrane region" description="Helical" evidence="1">
    <location>
        <begin position="105"/>
        <end position="129"/>
    </location>
</feature>
<evidence type="ECO:0000313" key="3">
    <source>
        <dbReference type="Proteomes" id="UP001304125"/>
    </source>
</evidence>
<dbReference type="Pfam" id="PF11070">
    <property type="entry name" value="DUF2871"/>
    <property type="match status" value="1"/>
</dbReference>
<dbReference type="EMBL" id="CP134879">
    <property type="protein sequence ID" value="WNM24867.1"/>
    <property type="molecule type" value="Genomic_DNA"/>
</dbReference>
<dbReference type="AlphaFoldDB" id="A0AA96J761"/>
<feature type="transmembrane region" description="Helical" evidence="1">
    <location>
        <begin position="72"/>
        <end position="93"/>
    </location>
</feature>
<dbReference type="Proteomes" id="UP001304125">
    <property type="component" value="Chromosome"/>
</dbReference>
<keyword evidence="3" id="KW-1185">Reference proteome</keyword>